<sequence>MGIKFDDEIHGLWLLGTLLDSWEVFTMSLCNSALNGVISMNLVKNIFLNEEVRKSSPSFSRSDVMVYESRGRSSYREPRNNKDRSKSKNLLTWSAIIVIRNGT</sequence>
<name>A0A565BIJ2_9BRAS</name>
<proteinExistence type="predicted"/>
<keyword evidence="2" id="KW-1185">Reference proteome</keyword>
<dbReference type="OrthoDB" id="1727975at2759"/>
<accession>A0A565BIJ2</accession>
<evidence type="ECO:0000313" key="1">
    <source>
        <dbReference type="EMBL" id="VVB00998.1"/>
    </source>
</evidence>
<gene>
    <name evidence="1" type="ORF">ANE_LOCUS11442</name>
</gene>
<dbReference type="EMBL" id="CABITT030000004">
    <property type="protein sequence ID" value="VVB00998.1"/>
    <property type="molecule type" value="Genomic_DNA"/>
</dbReference>
<dbReference type="Proteomes" id="UP000489600">
    <property type="component" value="Unassembled WGS sequence"/>
</dbReference>
<protein>
    <submittedName>
        <fullName evidence="1">Uncharacterized protein</fullName>
    </submittedName>
</protein>
<organism evidence="1 2">
    <name type="scientific">Arabis nemorensis</name>
    <dbReference type="NCBI Taxonomy" id="586526"/>
    <lineage>
        <taxon>Eukaryota</taxon>
        <taxon>Viridiplantae</taxon>
        <taxon>Streptophyta</taxon>
        <taxon>Embryophyta</taxon>
        <taxon>Tracheophyta</taxon>
        <taxon>Spermatophyta</taxon>
        <taxon>Magnoliopsida</taxon>
        <taxon>eudicotyledons</taxon>
        <taxon>Gunneridae</taxon>
        <taxon>Pentapetalae</taxon>
        <taxon>rosids</taxon>
        <taxon>malvids</taxon>
        <taxon>Brassicales</taxon>
        <taxon>Brassicaceae</taxon>
        <taxon>Arabideae</taxon>
        <taxon>Arabis</taxon>
    </lineage>
</organism>
<comment type="caution">
    <text evidence="1">The sequence shown here is derived from an EMBL/GenBank/DDBJ whole genome shotgun (WGS) entry which is preliminary data.</text>
</comment>
<reference evidence="1" key="1">
    <citation type="submission" date="2019-07" db="EMBL/GenBank/DDBJ databases">
        <authorList>
            <person name="Dittberner H."/>
        </authorList>
    </citation>
    <scope>NUCLEOTIDE SEQUENCE [LARGE SCALE GENOMIC DNA]</scope>
</reference>
<dbReference type="AlphaFoldDB" id="A0A565BIJ2"/>
<evidence type="ECO:0000313" key="2">
    <source>
        <dbReference type="Proteomes" id="UP000489600"/>
    </source>
</evidence>